<accession>A0A1I0LQV3</accession>
<dbReference type="Proteomes" id="UP000199361">
    <property type="component" value="Unassembled WGS sequence"/>
</dbReference>
<keyword evidence="2" id="KW-1185">Reference proteome</keyword>
<reference evidence="1 2" key="1">
    <citation type="submission" date="2016-10" db="EMBL/GenBank/DDBJ databases">
        <authorList>
            <person name="de Groot N.N."/>
        </authorList>
    </citation>
    <scope>NUCLEOTIDE SEQUENCE [LARGE SCALE GENOMIC DNA]</scope>
    <source>
        <strain evidence="1 2">CGMCC 4.5598</strain>
    </source>
</reference>
<dbReference type="AlphaFoldDB" id="A0A1I0LQV3"/>
<organism evidence="1 2">
    <name type="scientific">Nonomuraea wenchangensis</name>
    <dbReference type="NCBI Taxonomy" id="568860"/>
    <lineage>
        <taxon>Bacteria</taxon>
        <taxon>Bacillati</taxon>
        <taxon>Actinomycetota</taxon>
        <taxon>Actinomycetes</taxon>
        <taxon>Streptosporangiales</taxon>
        <taxon>Streptosporangiaceae</taxon>
        <taxon>Nonomuraea</taxon>
    </lineage>
</organism>
<name>A0A1I0LQV3_9ACTN</name>
<protein>
    <submittedName>
        <fullName evidence="1">Uncharacterized protein</fullName>
    </submittedName>
</protein>
<dbReference type="STRING" id="568860.SAMN05421811_12313"/>
<evidence type="ECO:0000313" key="1">
    <source>
        <dbReference type="EMBL" id="SEU44382.1"/>
    </source>
</evidence>
<evidence type="ECO:0000313" key="2">
    <source>
        <dbReference type="Proteomes" id="UP000199361"/>
    </source>
</evidence>
<sequence>MRSGCLITVACAVLVPFAGLYLLFAVPSWANDRKLADLEDRLLAYPPPPETSHTDYGAEGSITLLGNGNHCDYRARISLYTSLSEEAVLRYYAAARIPGVEAERVPLRVYFERHQGDDGFSGSFIVEAFDSTDPGLDLRCH</sequence>
<gene>
    <name evidence="1" type="ORF">SAMN05421811_12313</name>
</gene>
<dbReference type="EMBL" id="FOHX01000023">
    <property type="protein sequence ID" value="SEU44382.1"/>
    <property type="molecule type" value="Genomic_DNA"/>
</dbReference>
<dbReference type="RefSeq" id="WP_245775407.1">
    <property type="nucleotide sequence ID" value="NZ_FOHX01000023.1"/>
</dbReference>
<proteinExistence type="predicted"/>